<proteinExistence type="predicted"/>
<dbReference type="RefSeq" id="WP_183951618.1">
    <property type="nucleotide sequence ID" value="NZ_JACIDH010000006.1"/>
</dbReference>
<reference evidence="2 3" key="1">
    <citation type="submission" date="2020-08" db="EMBL/GenBank/DDBJ databases">
        <title>Genomic Encyclopedia of Type Strains, Phase IV (KMG-IV): sequencing the most valuable type-strain genomes for metagenomic binning, comparative biology and taxonomic classification.</title>
        <authorList>
            <person name="Goeker M."/>
        </authorList>
    </citation>
    <scope>NUCLEOTIDE SEQUENCE [LARGE SCALE GENOMIC DNA]</scope>
    <source>
        <strain evidence="2 3">DSM 19512</strain>
    </source>
</reference>
<dbReference type="EMBL" id="JACIDH010000006">
    <property type="protein sequence ID" value="MBB3879444.1"/>
    <property type="molecule type" value="Genomic_DNA"/>
</dbReference>
<evidence type="ECO:0000313" key="2">
    <source>
        <dbReference type="EMBL" id="MBB3879444.1"/>
    </source>
</evidence>
<organism evidence="2 3">
    <name type="scientific">Sphingomonas pseudosanguinis</name>
    <dbReference type="NCBI Taxonomy" id="413712"/>
    <lineage>
        <taxon>Bacteria</taxon>
        <taxon>Pseudomonadati</taxon>
        <taxon>Pseudomonadota</taxon>
        <taxon>Alphaproteobacteria</taxon>
        <taxon>Sphingomonadales</taxon>
        <taxon>Sphingomonadaceae</taxon>
        <taxon>Sphingomonas</taxon>
    </lineage>
</organism>
<dbReference type="InterPro" id="IPR008571">
    <property type="entry name" value="HerA-like"/>
</dbReference>
<evidence type="ECO:0000313" key="3">
    <source>
        <dbReference type="Proteomes" id="UP000538670"/>
    </source>
</evidence>
<evidence type="ECO:0000259" key="1">
    <source>
        <dbReference type="Pfam" id="PF01935"/>
    </source>
</evidence>
<gene>
    <name evidence="2" type="ORF">GGR48_001871</name>
</gene>
<feature type="domain" description="Helicase HerA central" evidence="1">
    <location>
        <begin position="145"/>
        <end position="378"/>
    </location>
</feature>
<sequence>MSHPLPVFPNATAIPVDTPVIGWLLAVGGSTARIVLDREAVSALGGDADPVLAAAGQVAMPIKIRRGDRWIIGTIRNMSLDPASDPAAIQTEVELIGEGWCEAGSGTLHGFRRGVTAYPLPGAAVHAITNAELAAMHDRRGAPTIRIGTVYPARSVPATLTIDALLGRHFALVGSTGTGKSTATALILHRICEMAPRGHVVMIDPHGEYATAFRATGEVHDVGNLRMPYWLMTFEEHCEMLLSASPAERQIEVDILAKCLLAARTRSRAAAEVPRVTVDTPIPYLLSDLGAALTQEMSKLDRAGEIAPYQRIKAKLDEIKGDPRYAFMFSGMLVGDTMAAFLSRILRMPGDGRPISIIDVSGVPSEVTSVVVAVLARIIFDQAVWARPEERRPVLMVCEEAHRYIPARAEQGSAVGRILARIAKEGRKYGVSLGLVTQRPSDLAEGVLSQCGTIIAMRLNNDRDQAMVAAAMPEGGRGLLDTMSALRNREAILCGEGVAFPVRASFDNLEDGKRPASGDMPITALWTDRAAGEGVLNATVARWRSGGR</sequence>
<dbReference type="Pfam" id="PF01935">
    <property type="entry name" value="DUF87"/>
    <property type="match status" value="1"/>
</dbReference>
<dbReference type="InterPro" id="IPR002789">
    <property type="entry name" value="HerA_central"/>
</dbReference>
<dbReference type="Proteomes" id="UP000538670">
    <property type="component" value="Unassembled WGS sequence"/>
</dbReference>
<dbReference type="InterPro" id="IPR027417">
    <property type="entry name" value="P-loop_NTPase"/>
</dbReference>
<dbReference type="PANTHER" id="PTHR42957:SF1">
    <property type="entry name" value="HELICASE MJ1565-RELATED"/>
    <property type="match status" value="1"/>
</dbReference>
<dbReference type="Gene3D" id="3.40.50.300">
    <property type="entry name" value="P-loop containing nucleotide triphosphate hydrolases"/>
    <property type="match status" value="2"/>
</dbReference>
<dbReference type="AlphaFoldDB" id="A0A7W6ABS6"/>
<dbReference type="CDD" id="cd01127">
    <property type="entry name" value="TrwB_TraG_TraD_VirD4"/>
    <property type="match status" value="1"/>
</dbReference>
<dbReference type="PANTHER" id="PTHR42957">
    <property type="entry name" value="HELICASE MJ1565-RELATED"/>
    <property type="match status" value="1"/>
</dbReference>
<accession>A0A7W6ABS6</accession>
<comment type="caution">
    <text evidence="2">The sequence shown here is derived from an EMBL/GenBank/DDBJ whole genome shotgun (WGS) entry which is preliminary data.</text>
</comment>
<keyword evidence="3" id="KW-1185">Reference proteome</keyword>
<protein>
    <recommendedName>
        <fullName evidence="1">Helicase HerA central domain-containing protein</fullName>
    </recommendedName>
</protein>
<name>A0A7W6ABS6_9SPHN</name>
<dbReference type="SUPFAM" id="SSF52540">
    <property type="entry name" value="P-loop containing nucleoside triphosphate hydrolases"/>
    <property type="match status" value="1"/>
</dbReference>